<evidence type="ECO:0000256" key="4">
    <source>
        <dbReference type="ARBA" id="ARBA00022670"/>
    </source>
</evidence>
<feature type="domain" description="Peptidase M48" evidence="14">
    <location>
        <begin position="65"/>
        <end position="281"/>
    </location>
</feature>
<keyword evidence="16" id="KW-1185">Reference proteome</keyword>
<dbReference type="NCBIfam" id="NF002826">
    <property type="entry name" value="PRK03001.1"/>
    <property type="match status" value="1"/>
</dbReference>
<feature type="transmembrane region" description="Helical" evidence="12">
    <location>
        <begin position="177"/>
        <end position="198"/>
    </location>
</feature>
<evidence type="ECO:0000256" key="5">
    <source>
        <dbReference type="ARBA" id="ARBA00022692"/>
    </source>
</evidence>
<feature type="binding site" evidence="12">
    <location>
        <position position="207"/>
    </location>
    <ligand>
        <name>Zn(2+)</name>
        <dbReference type="ChEBI" id="CHEBI:29105"/>
        <note>catalytic</note>
    </ligand>
</feature>
<protein>
    <recommendedName>
        <fullName evidence="12">Protease HtpX homolog</fullName>
        <ecNumber evidence="12">3.4.24.-</ecNumber>
    </recommendedName>
</protein>
<evidence type="ECO:0000256" key="3">
    <source>
        <dbReference type="ARBA" id="ARBA00022475"/>
    </source>
</evidence>
<organism evidence="15 16">
    <name type="scientific">Desulfarculus baarsii (strain ATCC 33931 / DSM 2075 / LMG 7858 / VKM B-1802 / 2st14)</name>
    <dbReference type="NCBI Taxonomy" id="644282"/>
    <lineage>
        <taxon>Bacteria</taxon>
        <taxon>Pseudomonadati</taxon>
        <taxon>Thermodesulfobacteriota</taxon>
        <taxon>Desulfarculia</taxon>
        <taxon>Desulfarculales</taxon>
        <taxon>Desulfarculaceae</taxon>
        <taxon>Desulfarculus</taxon>
    </lineage>
</organism>
<dbReference type="KEGG" id="dbr:Deba_0407"/>
<evidence type="ECO:0000256" key="1">
    <source>
        <dbReference type="ARBA" id="ARBA00004651"/>
    </source>
</evidence>
<gene>
    <name evidence="12" type="primary">htpX</name>
    <name evidence="15" type="ordered locus">Deba_0407</name>
</gene>
<dbReference type="CDD" id="cd07336">
    <property type="entry name" value="M48B_HtpX_like"/>
    <property type="match status" value="1"/>
</dbReference>
<keyword evidence="12" id="KW-0997">Cell inner membrane</keyword>
<feature type="region of interest" description="Disordered" evidence="13">
    <location>
        <begin position="280"/>
        <end position="320"/>
    </location>
</feature>
<dbReference type="InterPro" id="IPR022919">
    <property type="entry name" value="Pept_M48_protease_HtpX"/>
</dbReference>
<keyword evidence="9 12" id="KW-1133">Transmembrane helix</keyword>
<dbReference type="InterPro" id="IPR001915">
    <property type="entry name" value="Peptidase_M48"/>
</dbReference>
<keyword evidence="7 12" id="KW-0378">Hydrolase</keyword>
<name>E1QDZ6_DESB2</name>
<sequence>MNTLKTALFLGLLTGVLVAIGGLVGGRTGMIVALVLAGAMNFFSYWYSDKIVLRAYRAQVLERHEAPALYDMVDELRQNAGLPMPRVALIPDPTPNAFATGRDPAHAVVAVTQGIVDLLSPRELRGVLAHELGHVQDRDILVSSVAATVAGAVMVLADMARWAMIFGGGRGDEEGEGGGGIVGLLVMSILAPLAAMLIQMAISRGREYLADSEGAQICGDPEALASALAKLQNANQRQPMESARPQTAHMFIVNPLAGRSMASLFSTHPPMEERIARLRAMAPGRPAAPPQRPVSFSPPPPPPPPGPAADGGRRGKIDWS</sequence>
<feature type="transmembrane region" description="Helical" evidence="12">
    <location>
        <begin position="7"/>
        <end position="24"/>
    </location>
</feature>
<evidence type="ECO:0000256" key="11">
    <source>
        <dbReference type="ARBA" id="ARBA00023136"/>
    </source>
</evidence>
<evidence type="ECO:0000256" key="13">
    <source>
        <dbReference type="SAM" id="MobiDB-lite"/>
    </source>
</evidence>
<feature type="compositionally biased region" description="Basic and acidic residues" evidence="13">
    <location>
        <begin position="311"/>
        <end position="320"/>
    </location>
</feature>
<evidence type="ECO:0000256" key="6">
    <source>
        <dbReference type="ARBA" id="ARBA00022723"/>
    </source>
</evidence>
<evidence type="ECO:0000256" key="2">
    <source>
        <dbReference type="ARBA" id="ARBA00009779"/>
    </source>
</evidence>
<evidence type="ECO:0000259" key="14">
    <source>
        <dbReference type="Pfam" id="PF01435"/>
    </source>
</evidence>
<evidence type="ECO:0000256" key="7">
    <source>
        <dbReference type="ARBA" id="ARBA00022801"/>
    </source>
</evidence>
<evidence type="ECO:0000256" key="12">
    <source>
        <dbReference type="HAMAP-Rule" id="MF_00188"/>
    </source>
</evidence>
<reference evidence="15 16" key="1">
    <citation type="journal article" date="2010" name="Stand. Genomic Sci.">
        <title>Complete genome sequence of Desulfarculus baarsii type strain (2st14).</title>
        <authorList>
            <person name="Sun H."/>
            <person name="Spring S."/>
            <person name="Lapidus A."/>
            <person name="Davenport K."/>
            <person name="Del Rio T.G."/>
            <person name="Tice H."/>
            <person name="Nolan M."/>
            <person name="Copeland A."/>
            <person name="Cheng J.F."/>
            <person name="Lucas S."/>
            <person name="Tapia R."/>
            <person name="Goodwin L."/>
            <person name="Pitluck S."/>
            <person name="Ivanova N."/>
            <person name="Pagani I."/>
            <person name="Mavromatis K."/>
            <person name="Ovchinnikova G."/>
            <person name="Pati A."/>
            <person name="Chen A."/>
            <person name="Palaniappan K."/>
            <person name="Hauser L."/>
            <person name="Chang Y.J."/>
            <person name="Jeffries C.D."/>
            <person name="Detter J.C."/>
            <person name="Han C."/>
            <person name="Rohde M."/>
            <person name="Brambilla E."/>
            <person name="Goker M."/>
            <person name="Woyke T."/>
            <person name="Bristow J."/>
            <person name="Eisen J.A."/>
            <person name="Markowitz V."/>
            <person name="Hugenholtz P."/>
            <person name="Kyrpides N.C."/>
            <person name="Klenk H.P."/>
            <person name="Land M."/>
        </authorList>
    </citation>
    <scope>NUCLEOTIDE SEQUENCE [LARGE SCALE GENOMIC DNA]</scope>
    <source>
        <strain evidence="16">ATCC 33931 / DSM 2075 / LMG 7858 / VKM B-1802 / 2st14</strain>
    </source>
</reference>
<feature type="transmembrane region" description="Helical" evidence="12">
    <location>
        <begin position="30"/>
        <end position="47"/>
    </location>
</feature>
<dbReference type="InterPro" id="IPR050083">
    <property type="entry name" value="HtpX_protease"/>
</dbReference>
<keyword evidence="10 12" id="KW-0482">Metalloprotease</keyword>
<dbReference type="Proteomes" id="UP000009047">
    <property type="component" value="Chromosome"/>
</dbReference>
<feature type="active site" evidence="12">
    <location>
        <position position="131"/>
    </location>
</feature>
<keyword evidence="3 12" id="KW-1003">Cell membrane</keyword>
<dbReference type="RefSeq" id="WP_013257238.1">
    <property type="nucleotide sequence ID" value="NC_014365.1"/>
</dbReference>
<dbReference type="Pfam" id="PF01435">
    <property type="entry name" value="Peptidase_M48"/>
    <property type="match status" value="1"/>
</dbReference>
<accession>E1QDZ6</accession>
<dbReference type="AlphaFoldDB" id="E1QDZ6"/>
<evidence type="ECO:0000256" key="9">
    <source>
        <dbReference type="ARBA" id="ARBA00022989"/>
    </source>
</evidence>
<dbReference type="Gene3D" id="3.30.2010.10">
    <property type="entry name" value="Metalloproteases ('zincins'), catalytic domain"/>
    <property type="match status" value="1"/>
</dbReference>
<feature type="binding site" evidence="12">
    <location>
        <position position="130"/>
    </location>
    <ligand>
        <name>Zn(2+)</name>
        <dbReference type="ChEBI" id="CHEBI:29105"/>
        <note>catalytic</note>
    </ligand>
</feature>
<proteinExistence type="inferred from homology"/>
<dbReference type="GO" id="GO:0006508">
    <property type="term" value="P:proteolysis"/>
    <property type="evidence" value="ECO:0007669"/>
    <property type="project" value="UniProtKB-KW"/>
</dbReference>
<dbReference type="PANTHER" id="PTHR43221">
    <property type="entry name" value="PROTEASE HTPX"/>
    <property type="match status" value="1"/>
</dbReference>
<comment type="cofactor">
    <cofactor evidence="12">
        <name>Zn(2+)</name>
        <dbReference type="ChEBI" id="CHEBI:29105"/>
    </cofactor>
    <text evidence="12">Binds 1 zinc ion per subunit.</text>
</comment>
<feature type="binding site" evidence="12">
    <location>
        <position position="134"/>
    </location>
    <ligand>
        <name>Zn(2+)</name>
        <dbReference type="ChEBI" id="CHEBI:29105"/>
        <note>catalytic</note>
    </ligand>
</feature>
<feature type="transmembrane region" description="Helical" evidence="12">
    <location>
        <begin position="140"/>
        <end position="157"/>
    </location>
</feature>
<dbReference type="GO" id="GO:0004222">
    <property type="term" value="F:metalloendopeptidase activity"/>
    <property type="evidence" value="ECO:0007669"/>
    <property type="project" value="UniProtKB-UniRule"/>
</dbReference>
<evidence type="ECO:0000313" key="15">
    <source>
        <dbReference type="EMBL" id="ADK83782.1"/>
    </source>
</evidence>
<keyword evidence="4 12" id="KW-0645">Protease</keyword>
<dbReference type="GO" id="GO:0005886">
    <property type="term" value="C:plasma membrane"/>
    <property type="evidence" value="ECO:0007669"/>
    <property type="project" value="UniProtKB-SubCell"/>
</dbReference>
<dbReference type="PANTHER" id="PTHR43221:SF1">
    <property type="entry name" value="PROTEASE HTPX"/>
    <property type="match status" value="1"/>
</dbReference>
<comment type="similarity">
    <text evidence="2 12">Belongs to the peptidase M48B family.</text>
</comment>
<dbReference type="HAMAP" id="MF_00188">
    <property type="entry name" value="Pept_M48_protease_HtpX"/>
    <property type="match status" value="1"/>
</dbReference>
<keyword evidence="5 12" id="KW-0812">Transmembrane</keyword>
<evidence type="ECO:0000313" key="16">
    <source>
        <dbReference type="Proteomes" id="UP000009047"/>
    </source>
</evidence>
<dbReference type="EMBL" id="CP002085">
    <property type="protein sequence ID" value="ADK83782.1"/>
    <property type="molecule type" value="Genomic_DNA"/>
</dbReference>
<keyword evidence="6 12" id="KW-0479">Metal-binding</keyword>
<comment type="subcellular location">
    <subcellularLocation>
        <location evidence="12">Cell inner membrane</location>
        <topology evidence="12">Multi-pass membrane protein</topology>
    </subcellularLocation>
    <subcellularLocation>
        <location evidence="1">Cell membrane</location>
        <topology evidence="1">Multi-pass membrane protein</topology>
    </subcellularLocation>
</comment>
<evidence type="ECO:0000256" key="10">
    <source>
        <dbReference type="ARBA" id="ARBA00023049"/>
    </source>
</evidence>
<dbReference type="GO" id="GO:0008270">
    <property type="term" value="F:zinc ion binding"/>
    <property type="evidence" value="ECO:0007669"/>
    <property type="project" value="UniProtKB-UniRule"/>
</dbReference>
<dbReference type="HOGENOM" id="CLU_042266_3_0_7"/>
<dbReference type="OrthoDB" id="15218at2"/>
<keyword evidence="8 12" id="KW-0862">Zinc</keyword>
<dbReference type="eggNOG" id="COG0501">
    <property type="taxonomic scope" value="Bacteria"/>
</dbReference>
<dbReference type="STRING" id="644282.Deba_0407"/>
<feature type="compositionally biased region" description="Pro residues" evidence="13">
    <location>
        <begin position="286"/>
        <end position="307"/>
    </location>
</feature>
<dbReference type="EC" id="3.4.24.-" evidence="12"/>
<keyword evidence="11 12" id="KW-0472">Membrane</keyword>
<evidence type="ECO:0000256" key="8">
    <source>
        <dbReference type="ARBA" id="ARBA00022833"/>
    </source>
</evidence>